<evidence type="ECO:0000313" key="1">
    <source>
        <dbReference type="EMBL" id="KAJ4477688.1"/>
    </source>
</evidence>
<accession>A0A9W9AAT2</accession>
<sequence length="683" mass="79079">MPHSMRLRSKATYNLRSRKLHSFEMVNKCIDTRRLTSARRRIRPRKRANRIRKDYEACYLSLKKAIEESTTCPICLGPAFQPQMSYTSGSTILYETNVTSMGEWKGHRGFSEGRSKGRMYKFPLSFQSIIDSCSPPPALDLHKDIPPVYQNLIQEMDQLHLQQLPSDLGEFDCAVAAKWKRLWPWLRQLLEANRIFEYHKYPSPEIIDRVFRCVQAVLSILTRIFAFSSFRVTQSSLVRKIFDSPGFAELLPLAWTVAIIHPQHQGYVGEVTQMLDRAKFRKLVDNHRLGSIAKQLEVYFAKITSESIDHWIHRVTFDRNLSLINGPQMFLFLQLLSEIPGNSVHIYLNKANGIMTSLGHLIDCLTNRRKIFVSGSDLLSSDQIRIECINAALGCYQIWLSGGARWVAAVLDHNLIFMAAKIRDFLEGIRDDDAGCENATCSTLVAICELFQHVRRYKPYFSVSHRVKLNLDLCEKRIVRKNLSVALVRLRESCPDIALQDEWHMLRHEFYVKDAFALRRTSWDCARLLHCSFDQSQHHEHKLRCRQIANGLNDLKKDFYSRASTLRRGSWKFENEIPPFTTEISDEDFNSENLAVIIDLSQPGFGKCEIKLQRDIYDEVDDEGREVLSKGLAAVFCGLVPVFGSKHNLFLFKDREIHLEDGEIVGLEELFRVYALWWRNHLD</sequence>
<organism evidence="1 2">
    <name type="scientific">Lentinula lateritia</name>
    <dbReference type="NCBI Taxonomy" id="40482"/>
    <lineage>
        <taxon>Eukaryota</taxon>
        <taxon>Fungi</taxon>
        <taxon>Dikarya</taxon>
        <taxon>Basidiomycota</taxon>
        <taxon>Agaricomycotina</taxon>
        <taxon>Agaricomycetes</taxon>
        <taxon>Agaricomycetidae</taxon>
        <taxon>Agaricales</taxon>
        <taxon>Marasmiineae</taxon>
        <taxon>Omphalotaceae</taxon>
        <taxon>Lentinula</taxon>
    </lineage>
</organism>
<comment type="caution">
    <text evidence="1">The sequence shown here is derived from an EMBL/GenBank/DDBJ whole genome shotgun (WGS) entry which is preliminary data.</text>
</comment>
<dbReference type="EMBL" id="JANVFS010000018">
    <property type="protein sequence ID" value="KAJ4477688.1"/>
    <property type="molecule type" value="Genomic_DNA"/>
</dbReference>
<name>A0A9W9AAT2_9AGAR</name>
<dbReference type="AlphaFoldDB" id="A0A9W9AAT2"/>
<gene>
    <name evidence="1" type="ORF">C8J55DRAFT_489698</name>
</gene>
<evidence type="ECO:0000313" key="2">
    <source>
        <dbReference type="Proteomes" id="UP001150238"/>
    </source>
</evidence>
<reference evidence="1" key="2">
    <citation type="journal article" date="2023" name="Proc. Natl. Acad. Sci. U.S.A.">
        <title>A global phylogenomic analysis of the shiitake genus Lentinula.</title>
        <authorList>
            <person name="Sierra-Patev S."/>
            <person name="Min B."/>
            <person name="Naranjo-Ortiz M."/>
            <person name="Looney B."/>
            <person name="Konkel Z."/>
            <person name="Slot J.C."/>
            <person name="Sakamoto Y."/>
            <person name="Steenwyk J.L."/>
            <person name="Rokas A."/>
            <person name="Carro J."/>
            <person name="Camarero S."/>
            <person name="Ferreira P."/>
            <person name="Molpeceres G."/>
            <person name="Ruiz-Duenas F.J."/>
            <person name="Serrano A."/>
            <person name="Henrissat B."/>
            <person name="Drula E."/>
            <person name="Hughes K.W."/>
            <person name="Mata J.L."/>
            <person name="Ishikawa N.K."/>
            <person name="Vargas-Isla R."/>
            <person name="Ushijima S."/>
            <person name="Smith C.A."/>
            <person name="Donoghue J."/>
            <person name="Ahrendt S."/>
            <person name="Andreopoulos W."/>
            <person name="He G."/>
            <person name="LaButti K."/>
            <person name="Lipzen A."/>
            <person name="Ng V."/>
            <person name="Riley R."/>
            <person name="Sandor L."/>
            <person name="Barry K."/>
            <person name="Martinez A.T."/>
            <person name="Xiao Y."/>
            <person name="Gibbons J.G."/>
            <person name="Terashima K."/>
            <person name="Grigoriev I.V."/>
            <person name="Hibbett D."/>
        </authorList>
    </citation>
    <scope>NUCLEOTIDE SEQUENCE</scope>
    <source>
        <strain evidence="1">Sp2 HRB7682 ss15</strain>
    </source>
</reference>
<dbReference type="Proteomes" id="UP001150238">
    <property type="component" value="Unassembled WGS sequence"/>
</dbReference>
<protein>
    <submittedName>
        <fullName evidence="1">Uncharacterized protein</fullName>
    </submittedName>
</protein>
<proteinExistence type="predicted"/>
<reference evidence="1" key="1">
    <citation type="submission" date="2022-08" db="EMBL/GenBank/DDBJ databases">
        <authorList>
            <consortium name="DOE Joint Genome Institute"/>
            <person name="Min B."/>
            <person name="Riley R."/>
            <person name="Sierra-Patev S."/>
            <person name="Naranjo-Ortiz M."/>
            <person name="Looney B."/>
            <person name="Konkel Z."/>
            <person name="Slot J.C."/>
            <person name="Sakamoto Y."/>
            <person name="Steenwyk J.L."/>
            <person name="Rokas A."/>
            <person name="Carro J."/>
            <person name="Camarero S."/>
            <person name="Ferreira P."/>
            <person name="Molpeceres G."/>
            <person name="Ruiz-Duenas F.J."/>
            <person name="Serrano A."/>
            <person name="Henrissat B."/>
            <person name="Drula E."/>
            <person name="Hughes K.W."/>
            <person name="Mata J.L."/>
            <person name="Ishikawa N.K."/>
            <person name="Vargas-Isla R."/>
            <person name="Ushijima S."/>
            <person name="Smith C.A."/>
            <person name="Ahrendt S."/>
            <person name="Andreopoulos W."/>
            <person name="He G."/>
            <person name="Labutti K."/>
            <person name="Lipzen A."/>
            <person name="Ng V."/>
            <person name="Sandor L."/>
            <person name="Barry K."/>
            <person name="Martinez A.T."/>
            <person name="Xiao Y."/>
            <person name="Gibbons J.G."/>
            <person name="Terashima K."/>
            <person name="Hibbett D.S."/>
            <person name="Grigoriev I.V."/>
        </authorList>
    </citation>
    <scope>NUCLEOTIDE SEQUENCE</scope>
    <source>
        <strain evidence="1">Sp2 HRB7682 ss15</strain>
    </source>
</reference>